<dbReference type="InterPro" id="IPR036236">
    <property type="entry name" value="Znf_C2H2_sf"/>
</dbReference>
<dbReference type="PANTHER" id="PTHR24379:SF121">
    <property type="entry name" value="C2H2-TYPE DOMAIN-CONTAINING PROTEIN"/>
    <property type="match status" value="1"/>
</dbReference>
<dbReference type="GeneID" id="111137811"/>
<dbReference type="OrthoDB" id="10004641at2759"/>
<evidence type="ECO:0000313" key="13">
    <source>
        <dbReference type="Proteomes" id="UP000694844"/>
    </source>
</evidence>
<evidence type="ECO:0000256" key="1">
    <source>
        <dbReference type="ARBA" id="ARBA00004123"/>
    </source>
</evidence>
<dbReference type="SUPFAM" id="SSF57667">
    <property type="entry name" value="beta-beta-alpha zinc fingers"/>
    <property type="match status" value="4"/>
</dbReference>
<dbReference type="FunFam" id="3.30.160.60:FF:000929">
    <property type="entry name" value="Uncharacterized protein, isoform B"/>
    <property type="match status" value="1"/>
</dbReference>
<dbReference type="PANTHER" id="PTHR24379">
    <property type="entry name" value="KRAB AND ZINC FINGER DOMAIN-CONTAINING"/>
    <property type="match status" value="1"/>
</dbReference>
<feature type="region of interest" description="Disordered" evidence="11">
    <location>
        <begin position="290"/>
        <end position="396"/>
    </location>
</feature>
<feature type="compositionally biased region" description="Acidic residues" evidence="11">
    <location>
        <begin position="631"/>
        <end position="645"/>
    </location>
</feature>
<feature type="compositionally biased region" description="Basic and acidic residues" evidence="11">
    <location>
        <begin position="46"/>
        <end position="58"/>
    </location>
</feature>
<keyword evidence="4 10" id="KW-0863">Zinc-finger</keyword>
<evidence type="ECO:0000256" key="8">
    <source>
        <dbReference type="ARBA" id="ARBA00023163"/>
    </source>
</evidence>
<dbReference type="InterPro" id="IPR013087">
    <property type="entry name" value="Znf_C2H2_type"/>
</dbReference>
<dbReference type="FunFam" id="3.30.160.60:FF:000112">
    <property type="entry name" value="Mds1 and evi1 complex locus protein"/>
    <property type="match status" value="1"/>
</dbReference>
<dbReference type="FunFam" id="3.30.160.60:FF:000159">
    <property type="entry name" value="Mds1 and evi1 complex locus protein"/>
    <property type="match status" value="1"/>
</dbReference>
<feature type="domain" description="C2H2-type" evidence="12">
    <location>
        <begin position="143"/>
        <end position="170"/>
    </location>
</feature>
<evidence type="ECO:0000313" key="14">
    <source>
        <dbReference type="RefSeq" id="XP_022345174.1"/>
    </source>
</evidence>
<feature type="region of interest" description="Disordered" evidence="11">
    <location>
        <begin position="1"/>
        <end position="59"/>
    </location>
</feature>
<feature type="domain" description="C2H2-type" evidence="12">
    <location>
        <begin position="539"/>
        <end position="567"/>
    </location>
</feature>
<dbReference type="GO" id="GO:0008270">
    <property type="term" value="F:zinc ion binding"/>
    <property type="evidence" value="ECO:0007669"/>
    <property type="project" value="UniProtKB-KW"/>
</dbReference>
<dbReference type="KEGG" id="cvn:111137811"/>
<evidence type="ECO:0000256" key="4">
    <source>
        <dbReference type="ARBA" id="ARBA00022771"/>
    </source>
</evidence>
<feature type="compositionally biased region" description="Polar residues" evidence="11">
    <location>
        <begin position="290"/>
        <end position="338"/>
    </location>
</feature>
<evidence type="ECO:0000256" key="6">
    <source>
        <dbReference type="ARBA" id="ARBA00023015"/>
    </source>
</evidence>
<feature type="compositionally biased region" description="Basic and acidic residues" evidence="11">
    <location>
        <begin position="14"/>
        <end position="37"/>
    </location>
</feature>
<keyword evidence="5" id="KW-0862">Zinc</keyword>
<feature type="compositionally biased region" description="Polar residues" evidence="11">
    <location>
        <begin position="356"/>
        <end position="367"/>
    </location>
</feature>
<dbReference type="RefSeq" id="XP_022345174.1">
    <property type="nucleotide sequence ID" value="XM_022489466.1"/>
</dbReference>
<dbReference type="SMART" id="SM00355">
    <property type="entry name" value="ZnF_C2H2"/>
    <property type="match status" value="7"/>
</dbReference>
<accession>A0A8B8EYU3</accession>
<dbReference type="Pfam" id="PF00096">
    <property type="entry name" value="zf-C2H2"/>
    <property type="match status" value="7"/>
</dbReference>
<sequence length="696" mass="78668">MILDQSNNGQLSEENPKIPEKNTEFEEFEVRKEEKMDSVTSSSSNHESKDLEFSVADREESDYMEANIPVGELDKQKGNEGSSKKFCCENCDKVFTDPSNLQRHIRSQHIGARSHACGDCGKTFATSSGLKQHQHIHSSVKPFQCEVCLKAYTQFSNLCRHKRMHADCRQQIKCKDCGQAFSTVTSLSKHKRFCEGALRNGIQLGYSPIEKQLNSVPAVGVAPLNSALLLGLYRHNTYPSFYQQVGSTYPSLPGAFFSDVPNSPLSSVPHNITSPEEFFKYHRARMSLEATKSSSGRTSVESNLSTKSMTSPKSDYEQSTSDIEIDQFRSSPSESTKCTPELDAQITPKKEEENYMSDTSFNMSQQSTRKRLSPSSPLPSHEPISEDENSDQPLDLTKKAKTDISTPENKRKAHIFGYQFSPDLPTTFPYRLNNPFLLQSPMYSKEFSHSFPEFPQYLSFPNIGKSPYSMNQICKQTLEEETRNRMVNSGSSPASLGSFTFQPGNKARERYSCKFCGKIFPRSANLTRHLRTHTGEQPYKCKYCERSFSISSNLQRHVRNIHNKEKPFRCELCDRCFGQQTNLDRHVKKHETDGADVRDSPIDPELRDSRPNSVDLSNEDTKTANNSFPDEASDVEVDEDDDSESDQDHVDVGDSISASSMPHTRPAPTERMRLENKGFANQHHLEMQKNIVICPS</sequence>
<evidence type="ECO:0000256" key="11">
    <source>
        <dbReference type="SAM" id="MobiDB-lite"/>
    </source>
</evidence>
<dbReference type="PROSITE" id="PS50157">
    <property type="entry name" value="ZINC_FINGER_C2H2_2"/>
    <property type="match status" value="7"/>
</dbReference>
<comment type="subcellular location">
    <subcellularLocation>
        <location evidence="1">Nucleus</location>
    </subcellularLocation>
</comment>
<feature type="compositionally biased region" description="Polar residues" evidence="11">
    <location>
        <begin position="1"/>
        <end position="13"/>
    </location>
</feature>
<feature type="domain" description="C2H2-type" evidence="12">
    <location>
        <begin position="172"/>
        <end position="208"/>
    </location>
</feature>
<feature type="domain" description="C2H2-type" evidence="12">
    <location>
        <begin position="511"/>
        <end position="538"/>
    </location>
</feature>
<dbReference type="GO" id="GO:0006355">
    <property type="term" value="P:regulation of DNA-templated transcription"/>
    <property type="evidence" value="ECO:0007669"/>
    <property type="project" value="UniProtKB-ARBA"/>
</dbReference>
<keyword evidence="9" id="KW-0539">Nucleus</keyword>
<evidence type="ECO:0000256" key="7">
    <source>
        <dbReference type="ARBA" id="ARBA00023125"/>
    </source>
</evidence>
<protein>
    <submittedName>
        <fullName evidence="14">PR domain zinc finger protein 16-like isoform X1</fullName>
    </submittedName>
</protein>
<feature type="domain" description="C2H2-type" evidence="12">
    <location>
        <begin position="568"/>
        <end position="595"/>
    </location>
</feature>
<feature type="compositionally biased region" description="Basic and acidic residues" evidence="11">
    <location>
        <begin position="590"/>
        <end position="610"/>
    </location>
</feature>
<evidence type="ECO:0000256" key="2">
    <source>
        <dbReference type="ARBA" id="ARBA00022723"/>
    </source>
</evidence>
<dbReference type="GO" id="GO:0005634">
    <property type="term" value="C:nucleus"/>
    <property type="evidence" value="ECO:0007669"/>
    <property type="project" value="UniProtKB-SubCell"/>
</dbReference>
<evidence type="ECO:0000259" key="12">
    <source>
        <dbReference type="PROSITE" id="PS50157"/>
    </source>
</evidence>
<dbReference type="AlphaFoldDB" id="A0A8B8EYU3"/>
<dbReference type="Gene3D" id="3.30.160.60">
    <property type="entry name" value="Classic Zinc Finger"/>
    <property type="match status" value="6"/>
</dbReference>
<evidence type="ECO:0000256" key="3">
    <source>
        <dbReference type="ARBA" id="ARBA00022737"/>
    </source>
</evidence>
<proteinExistence type="predicted"/>
<keyword evidence="8" id="KW-0804">Transcription</keyword>
<evidence type="ECO:0000256" key="5">
    <source>
        <dbReference type="ARBA" id="ARBA00022833"/>
    </source>
</evidence>
<name>A0A8B8EYU3_CRAVI</name>
<dbReference type="FunFam" id="3.30.160.60:FF:000126">
    <property type="entry name" value="Mds1 and evi1 complex locus protein"/>
    <property type="match status" value="1"/>
</dbReference>
<keyword evidence="3" id="KW-0677">Repeat</keyword>
<feature type="region of interest" description="Disordered" evidence="11">
    <location>
        <begin position="587"/>
        <end position="674"/>
    </location>
</feature>
<keyword evidence="13" id="KW-1185">Reference proteome</keyword>
<dbReference type="GO" id="GO:0003677">
    <property type="term" value="F:DNA binding"/>
    <property type="evidence" value="ECO:0007669"/>
    <property type="project" value="UniProtKB-KW"/>
</dbReference>
<keyword evidence="2" id="KW-0479">Metal-binding</keyword>
<evidence type="ECO:0000256" key="9">
    <source>
        <dbReference type="ARBA" id="ARBA00023242"/>
    </source>
</evidence>
<dbReference type="PROSITE" id="PS00028">
    <property type="entry name" value="ZINC_FINGER_C2H2_1"/>
    <property type="match status" value="6"/>
</dbReference>
<feature type="domain" description="C2H2-type" evidence="12">
    <location>
        <begin position="115"/>
        <end position="142"/>
    </location>
</feature>
<gene>
    <name evidence="14" type="primary">LOC111137811</name>
</gene>
<reference evidence="14" key="1">
    <citation type="submission" date="2025-08" db="UniProtKB">
        <authorList>
            <consortium name="RefSeq"/>
        </authorList>
    </citation>
    <scope>IDENTIFICATION</scope>
    <source>
        <tissue evidence="14">Whole sample</tissue>
    </source>
</reference>
<evidence type="ECO:0000256" key="10">
    <source>
        <dbReference type="PROSITE-ProRule" id="PRU00042"/>
    </source>
</evidence>
<keyword evidence="6" id="KW-0805">Transcription regulation</keyword>
<dbReference type="FunFam" id="3.30.160.60:FF:000150">
    <property type="entry name" value="Mds1 and evi1 complex locus protein"/>
    <property type="match status" value="1"/>
</dbReference>
<keyword evidence="7" id="KW-0238">DNA-binding</keyword>
<dbReference type="Proteomes" id="UP000694844">
    <property type="component" value="Chromosome 5"/>
</dbReference>
<organism evidence="13 14">
    <name type="scientific">Crassostrea virginica</name>
    <name type="common">Eastern oyster</name>
    <dbReference type="NCBI Taxonomy" id="6565"/>
    <lineage>
        <taxon>Eukaryota</taxon>
        <taxon>Metazoa</taxon>
        <taxon>Spiralia</taxon>
        <taxon>Lophotrochozoa</taxon>
        <taxon>Mollusca</taxon>
        <taxon>Bivalvia</taxon>
        <taxon>Autobranchia</taxon>
        <taxon>Pteriomorphia</taxon>
        <taxon>Ostreida</taxon>
        <taxon>Ostreoidea</taxon>
        <taxon>Ostreidae</taxon>
        <taxon>Crassostrea</taxon>
    </lineage>
</organism>
<feature type="domain" description="C2H2-type" evidence="12">
    <location>
        <begin position="86"/>
        <end position="114"/>
    </location>
</feature>